<name>A0ABW5CUM1_9BACT</name>
<dbReference type="Pfam" id="PF00155">
    <property type="entry name" value="Aminotran_1_2"/>
    <property type="match status" value="1"/>
</dbReference>
<dbReference type="EMBL" id="JBHUIM010000001">
    <property type="protein sequence ID" value="MFD2244998.1"/>
    <property type="molecule type" value="Genomic_DNA"/>
</dbReference>
<dbReference type="PROSITE" id="PS00599">
    <property type="entry name" value="AA_TRANSFER_CLASS_2"/>
    <property type="match status" value="1"/>
</dbReference>
<keyword evidence="6 12" id="KW-0032">Aminotransferase</keyword>
<proteinExistence type="inferred from homology"/>
<dbReference type="GO" id="GO:0004400">
    <property type="term" value="F:histidinol-phosphate transaminase activity"/>
    <property type="evidence" value="ECO:0007669"/>
    <property type="project" value="UniProtKB-EC"/>
</dbReference>
<dbReference type="InterPro" id="IPR001917">
    <property type="entry name" value="Aminotrans_II_pyridoxalP_BS"/>
</dbReference>
<evidence type="ECO:0000256" key="5">
    <source>
        <dbReference type="ARBA" id="ARBA00011738"/>
    </source>
</evidence>
<dbReference type="InterPro" id="IPR004839">
    <property type="entry name" value="Aminotransferase_I/II_large"/>
</dbReference>
<keyword evidence="10 12" id="KW-0368">Histidine biosynthesis</keyword>
<reference evidence="15" key="1">
    <citation type="journal article" date="2019" name="Int. J. Syst. Evol. Microbiol.">
        <title>The Global Catalogue of Microorganisms (GCM) 10K type strain sequencing project: providing services to taxonomists for standard genome sequencing and annotation.</title>
        <authorList>
            <consortium name="The Broad Institute Genomics Platform"/>
            <consortium name="The Broad Institute Genome Sequencing Center for Infectious Disease"/>
            <person name="Wu L."/>
            <person name="Ma J."/>
        </authorList>
    </citation>
    <scope>NUCLEOTIDE SEQUENCE [LARGE SCALE GENOMIC DNA]</scope>
    <source>
        <strain evidence="15">CGMCC 4.1782</strain>
    </source>
</reference>
<comment type="cofactor">
    <cofactor evidence="1 12">
        <name>pyridoxal 5'-phosphate</name>
        <dbReference type="ChEBI" id="CHEBI:597326"/>
    </cofactor>
</comment>
<dbReference type="EC" id="2.6.1.9" evidence="12"/>
<sequence>MFNLESIVRPNVLKMKPYSSARDEFKGTASIFIDANENNLGSLAGENYNRYPDPHQKQLKQLIAEIKGVKPSQIFLGNGSDEAIDLLFRMVCRPGVDSMLHLPPTYGMYEVSANLNEVQLEAVQLTPDFQVPVLELLRSIKETTKLIFICSPNNPTGNLIEPESIETILDNFDGLVVVDEAYIDFADAPSWTTRLDEFPNLVVLQTFSKAWGMAGLRLGLAFASEEIISLLDKIKPPYNINEATQQLAIQALSRTEALSDMIEEIVQERELLKQALPNLKPVLKVYPSDANFILVKVTDANGLYNYLLDKGIVVRNRSSLPGCEGCLRISVGTLEENQKLLQTIAAFETKDNRQ</sequence>
<evidence type="ECO:0000256" key="12">
    <source>
        <dbReference type="HAMAP-Rule" id="MF_01023"/>
    </source>
</evidence>
<evidence type="ECO:0000256" key="3">
    <source>
        <dbReference type="ARBA" id="ARBA00005189"/>
    </source>
</evidence>
<dbReference type="PANTHER" id="PTHR42885">
    <property type="entry name" value="HISTIDINOL-PHOSPHATE AMINOTRANSFERASE-RELATED"/>
    <property type="match status" value="1"/>
</dbReference>
<comment type="pathway">
    <text evidence="3">Lipid metabolism.</text>
</comment>
<accession>A0ABW5CUM1</accession>
<dbReference type="Gene3D" id="3.90.1150.10">
    <property type="entry name" value="Aspartate Aminotransferase, domain 1"/>
    <property type="match status" value="1"/>
</dbReference>
<feature type="domain" description="Aminotransferase class I/classII large" evidence="13">
    <location>
        <begin position="35"/>
        <end position="344"/>
    </location>
</feature>
<dbReference type="RefSeq" id="WP_250429629.1">
    <property type="nucleotide sequence ID" value="NZ_JALPRR010000002.1"/>
</dbReference>
<gene>
    <name evidence="12 14" type="primary">hisC</name>
    <name evidence="14" type="ORF">ACFSKP_01955</name>
</gene>
<comment type="subunit">
    <text evidence="5 12">Homodimer.</text>
</comment>
<evidence type="ECO:0000256" key="6">
    <source>
        <dbReference type="ARBA" id="ARBA00022576"/>
    </source>
</evidence>
<evidence type="ECO:0000256" key="7">
    <source>
        <dbReference type="ARBA" id="ARBA00022605"/>
    </source>
</evidence>
<dbReference type="Proteomes" id="UP001597374">
    <property type="component" value="Unassembled WGS sequence"/>
</dbReference>
<keyword evidence="8 12" id="KW-0808">Transferase</keyword>
<evidence type="ECO:0000256" key="1">
    <source>
        <dbReference type="ARBA" id="ARBA00001933"/>
    </source>
</evidence>
<dbReference type="SUPFAM" id="SSF53383">
    <property type="entry name" value="PLP-dependent transferases"/>
    <property type="match status" value="1"/>
</dbReference>
<dbReference type="HAMAP" id="MF_01023">
    <property type="entry name" value="HisC_aminotrans_2"/>
    <property type="match status" value="1"/>
</dbReference>
<comment type="pathway">
    <text evidence="2 12">Amino-acid biosynthesis; L-histidine biosynthesis; L-histidine from 5-phospho-alpha-D-ribose 1-diphosphate: step 7/9.</text>
</comment>
<comment type="catalytic activity">
    <reaction evidence="11 12">
        <text>L-histidinol phosphate + 2-oxoglutarate = 3-(imidazol-4-yl)-2-oxopropyl phosphate + L-glutamate</text>
        <dbReference type="Rhea" id="RHEA:23744"/>
        <dbReference type="ChEBI" id="CHEBI:16810"/>
        <dbReference type="ChEBI" id="CHEBI:29985"/>
        <dbReference type="ChEBI" id="CHEBI:57766"/>
        <dbReference type="ChEBI" id="CHEBI:57980"/>
        <dbReference type="EC" id="2.6.1.9"/>
    </reaction>
</comment>
<dbReference type="InterPro" id="IPR015422">
    <property type="entry name" value="PyrdxlP-dep_Trfase_small"/>
</dbReference>
<feature type="modified residue" description="N6-(pyridoxal phosphate)lysine" evidence="12">
    <location>
        <position position="209"/>
    </location>
</feature>
<comment type="similarity">
    <text evidence="4 12">Belongs to the class-II pyridoxal-phosphate-dependent aminotransferase family. Histidinol-phosphate aminotransferase subfamily.</text>
</comment>
<organism evidence="14 15">
    <name type="scientific">Pontibacter ruber</name>
    <dbReference type="NCBI Taxonomy" id="1343895"/>
    <lineage>
        <taxon>Bacteria</taxon>
        <taxon>Pseudomonadati</taxon>
        <taxon>Bacteroidota</taxon>
        <taxon>Cytophagia</taxon>
        <taxon>Cytophagales</taxon>
        <taxon>Hymenobacteraceae</taxon>
        <taxon>Pontibacter</taxon>
    </lineage>
</organism>
<dbReference type="InterPro" id="IPR005861">
    <property type="entry name" value="HisP_aminotrans"/>
</dbReference>
<protein>
    <recommendedName>
        <fullName evidence="12">Histidinol-phosphate aminotransferase</fullName>
        <ecNumber evidence="12">2.6.1.9</ecNumber>
    </recommendedName>
    <alternativeName>
        <fullName evidence="12">Imidazole acetol-phosphate transaminase</fullName>
    </alternativeName>
</protein>
<evidence type="ECO:0000313" key="15">
    <source>
        <dbReference type="Proteomes" id="UP001597374"/>
    </source>
</evidence>
<evidence type="ECO:0000256" key="9">
    <source>
        <dbReference type="ARBA" id="ARBA00022898"/>
    </source>
</evidence>
<evidence type="ECO:0000256" key="4">
    <source>
        <dbReference type="ARBA" id="ARBA00007970"/>
    </source>
</evidence>
<evidence type="ECO:0000256" key="2">
    <source>
        <dbReference type="ARBA" id="ARBA00005011"/>
    </source>
</evidence>
<evidence type="ECO:0000256" key="10">
    <source>
        <dbReference type="ARBA" id="ARBA00023102"/>
    </source>
</evidence>
<keyword evidence="7 12" id="KW-0028">Amino-acid biosynthesis</keyword>
<dbReference type="Gene3D" id="3.40.640.10">
    <property type="entry name" value="Type I PLP-dependent aspartate aminotransferase-like (Major domain)"/>
    <property type="match status" value="1"/>
</dbReference>
<evidence type="ECO:0000256" key="11">
    <source>
        <dbReference type="ARBA" id="ARBA00047481"/>
    </source>
</evidence>
<dbReference type="InterPro" id="IPR015424">
    <property type="entry name" value="PyrdxlP-dep_Trfase"/>
</dbReference>
<evidence type="ECO:0000259" key="13">
    <source>
        <dbReference type="Pfam" id="PF00155"/>
    </source>
</evidence>
<dbReference type="PANTHER" id="PTHR42885:SF2">
    <property type="entry name" value="HISTIDINOL-PHOSPHATE AMINOTRANSFERASE"/>
    <property type="match status" value="1"/>
</dbReference>
<evidence type="ECO:0000256" key="8">
    <source>
        <dbReference type="ARBA" id="ARBA00022679"/>
    </source>
</evidence>
<evidence type="ECO:0000313" key="14">
    <source>
        <dbReference type="EMBL" id="MFD2244998.1"/>
    </source>
</evidence>
<dbReference type="InterPro" id="IPR015421">
    <property type="entry name" value="PyrdxlP-dep_Trfase_major"/>
</dbReference>
<dbReference type="NCBIfam" id="TIGR01141">
    <property type="entry name" value="hisC"/>
    <property type="match status" value="1"/>
</dbReference>
<keyword evidence="15" id="KW-1185">Reference proteome</keyword>
<keyword evidence="9 12" id="KW-0663">Pyridoxal phosphate</keyword>
<dbReference type="CDD" id="cd00609">
    <property type="entry name" value="AAT_like"/>
    <property type="match status" value="1"/>
</dbReference>
<comment type="caution">
    <text evidence="14">The sequence shown here is derived from an EMBL/GenBank/DDBJ whole genome shotgun (WGS) entry which is preliminary data.</text>
</comment>